<feature type="domain" description="DUF2779" evidence="1">
    <location>
        <begin position="292"/>
        <end position="417"/>
    </location>
</feature>
<protein>
    <recommendedName>
        <fullName evidence="1">DUF2779 domain-containing protein</fullName>
    </recommendedName>
</protein>
<proteinExistence type="predicted"/>
<dbReference type="InterPro" id="IPR021301">
    <property type="entry name" value="DUF2779"/>
</dbReference>
<dbReference type="AlphaFoldDB" id="A0A1F7TL65"/>
<comment type="caution">
    <text evidence="2">The sequence shown here is derived from an EMBL/GenBank/DDBJ whole genome shotgun (WGS) entry which is preliminary data.</text>
</comment>
<reference evidence="2 3" key="1">
    <citation type="journal article" date="2016" name="Nat. Commun.">
        <title>Thousands of microbial genomes shed light on interconnected biogeochemical processes in an aquifer system.</title>
        <authorList>
            <person name="Anantharaman K."/>
            <person name="Brown C.T."/>
            <person name="Hug L.A."/>
            <person name="Sharon I."/>
            <person name="Castelle C.J."/>
            <person name="Probst A.J."/>
            <person name="Thomas B.C."/>
            <person name="Singh A."/>
            <person name="Wilkins M.J."/>
            <person name="Karaoz U."/>
            <person name="Brodie E.L."/>
            <person name="Williams K.H."/>
            <person name="Hubbard S.S."/>
            <person name="Banfield J.F."/>
        </authorList>
    </citation>
    <scope>NUCLEOTIDE SEQUENCE [LARGE SCALE GENOMIC DNA]</scope>
</reference>
<accession>A0A1F7TL65</accession>
<evidence type="ECO:0000313" key="2">
    <source>
        <dbReference type="EMBL" id="OGL66702.1"/>
    </source>
</evidence>
<dbReference type="EMBL" id="MGDT01000006">
    <property type="protein sequence ID" value="OGL66702.1"/>
    <property type="molecule type" value="Genomic_DNA"/>
</dbReference>
<sequence>MLTKSNFIKFLECSCQLWLVKNMPHLLPPIDAALQRLFDEGNKVDLFAKKLFPRGVEIAGFNEAGARNTAAAIAKGATVLFQPTFTGNGITCRCDILVKRGRSWDLYEVKSSTGQKGTHVMDLAFQRICLEESGIRVGKTFLVHVNNQYVRRGKVDPFGVLTTVNLTQEVKAALPVARTQVARAKKTLALSTKAGLDLLKACSAPGSCPYLPLYAGTILHEDAYAIAPGLPRARLRELLARGVIAPKDVPPDLLESLGGAAAFRRSRAKKPVVSIDREGLAREFAELEYPLHFLDYETFASAIPDFDGYRPYQQAVFQYSLHVLRKPVGRLEHKEFLHDASTDPAKPVAAALARDIGPVGSVIVWNERFEASRNEELARLVPSLRAPLRSINERMYDLMQVVKRGLYLDSRFEGSASLKKVLPVVVPSLSYGSLNVRNGEMAAAGWPELTHPRTSAKRKKALRRDLLAYCRLDTLAMVEIFKKFSEASKA</sequence>
<dbReference type="Pfam" id="PF11074">
    <property type="entry name" value="DUF2779"/>
    <property type="match status" value="1"/>
</dbReference>
<organism evidence="2 3">
    <name type="scientific">Candidatus Uhrbacteria bacterium RIFCSPHIGHO2_01_FULL_63_20</name>
    <dbReference type="NCBI Taxonomy" id="1802385"/>
    <lineage>
        <taxon>Bacteria</taxon>
        <taxon>Candidatus Uhriibacteriota</taxon>
    </lineage>
</organism>
<gene>
    <name evidence="2" type="ORF">A2856_02975</name>
</gene>
<evidence type="ECO:0000259" key="1">
    <source>
        <dbReference type="Pfam" id="PF11074"/>
    </source>
</evidence>
<name>A0A1F7TL65_9BACT</name>
<evidence type="ECO:0000313" key="3">
    <source>
        <dbReference type="Proteomes" id="UP000177885"/>
    </source>
</evidence>
<dbReference type="STRING" id="1802385.A2856_02975"/>
<dbReference type="Proteomes" id="UP000177885">
    <property type="component" value="Unassembled WGS sequence"/>
</dbReference>